<dbReference type="EMBL" id="SMOL01000553">
    <property type="protein sequence ID" value="KAB2608504.1"/>
    <property type="molecule type" value="Genomic_DNA"/>
</dbReference>
<reference evidence="2 3" key="3">
    <citation type="submission" date="2019-11" db="EMBL/GenBank/DDBJ databases">
        <title>A de novo genome assembly of a pear dwarfing rootstock.</title>
        <authorList>
            <person name="Wang F."/>
            <person name="Wang J."/>
            <person name="Li S."/>
            <person name="Zhang Y."/>
            <person name="Fang M."/>
            <person name="Ma L."/>
            <person name="Zhao Y."/>
            <person name="Jiang S."/>
        </authorList>
    </citation>
    <scope>NUCLEOTIDE SEQUENCE [LARGE SCALE GENOMIC DNA]</scope>
    <source>
        <strain evidence="2">S2</strain>
        <tissue evidence="2">Leaf</tissue>
    </source>
</reference>
<gene>
    <name evidence="2" type="ORF">D8674_011672</name>
</gene>
<evidence type="ECO:0000256" key="1">
    <source>
        <dbReference type="SAM" id="MobiDB-lite"/>
    </source>
</evidence>
<dbReference type="Proteomes" id="UP000327157">
    <property type="component" value="Chromosome 14"/>
</dbReference>
<dbReference type="OrthoDB" id="1172239at2759"/>
<reference evidence="2 3" key="1">
    <citation type="submission" date="2019-09" db="EMBL/GenBank/DDBJ databases">
        <authorList>
            <person name="Ou C."/>
        </authorList>
    </citation>
    <scope>NUCLEOTIDE SEQUENCE [LARGE SCALE GENOMIC DNA]</scope>
    <source>
        <strain evidence="2">S2</strain>
        <tissue evidence="2">Leaf</tissue>
    </source>
</reference>
<reference evidence="3" key="2">
    <citation type="submission" date="2019-10" db="EMBL/GenBank/DDBJ databases">
        <title>A de novo genome assembly of a pear dwarfing rootstock.</title>
        <authorList>
            <person name="Wang F."/>
            <person name="Wang J."/>
            <person name="Li S."/>
            <person name="Zhang Y."/>
            <person name="Fang M."/>
            <person name="Ma L."/>
            <person name="Zhao Y."/>
            <person name="Jiang S."/>
        </authorList>
    </citation>
    <scope>NUCLEOTIDE SEQUENCE [LARGE SCALE GENOMIC DNA]</scope>
</reference>
<organism evidence="2 3">
    <name type="scientific">Pyrus ussuriensis x Pyrus communis</name>
    <dbReference type="NCBI Taxonomy" id="2448454"/>
    <lineage>
        <taxon>Eukaryota</taxon>
        <taxon>Viridiplantae</taxon>
        <taxon>Streptophyta</taxon>
        <taxon>Embryophyta</taxon>
        <taxon>Tracheophyta</taxon>
        <taxon>Spermatophyta</taxon>
        <taxon>Magnoliopsida</taxon>
        <taxon>eudicotyledons</taxon>
        <taxon>Gunneridae</taxon>
        <taxon>Pentapetalae</taxon>
        <taxon>rosids</taxon>
        <taxon>fabids</taxon>
        <taxon>Rosales</taxon>
        <taxon>Rosaceae</taxon>
        <taxon>Amygdaloideae</taxon>
        <taxon>Maleae</taxon>
        <taxon>Pyrus</taxon>
    </lineage>
</organism>
<dbReference type="AlphaFoldDB" id="A0A5N5GCU8"/>
<name>A0A5N5GCU8_9ROSA</name>
<proteinExistence type="predicted"/>
<protein>
    <submittedName>
        <fullName evidence="2">Uncharacterized protein</fullName>
    </submittedName>
</protein>
<evidence type="ECO:0000313" key="2">
    <source>
        <dbReference type="EMBL" id="KAB2608504.1"/>
    </source>
</evidence>
<comment type="caution">
    <text evidence="2">The sequence shown here is derived from an EMBL/GenBank/DDBJ whole genome shotgun (WGS) entry which is preliminary data.</text>
</comment>
<sequence>MVEKGQSILEEYASQLPPNTPIKSVDPPKDASFQNLTETLDQAFGWRPGTYC</sequence>
<feature type="region of interest" description="Disordered" evidence="1">
    <location>
        <begin position="1"/>
        <end position="29"/>
    </location>
</feature>
<accession>A0A5N5GCU8</accession>
<keyword evidence="3" id="KW-1185">Reference proteome</keyword>
<evidence type="ECO:0000313" key="3">
    <source>
        <dbReference type="Proteomes" id="UP000327157"/>
    </source>
</evidence>